<dbReference type="Proteomes" id="UP000799757">
    <property type="component" value="Unassembled WGS sequence"/>
</dbReference>
<reference evidence="2" key="1">
    <citation type="journal article" date="2020" name="Stud. Mycol.">
        <title>101 Dothideomycetes genomes: a test case for predicting lifestyles and emergence of pathogens.</title>
        <authorList>
            <person name="Haridas S."/>
            <person name="Albert R."/>
            <person name="Binder M."/>
            <person name="Bloem J."/>
            <person name="Labutti K."/>
            <person name="Salamov A."/>
            <person name="Andreopoulos B."/>
            <person name="Baker S."/>
            <person name="Barry K."/>
            <person name="Bills G."/>
            <person name="Bluhm B."/>
            <person name="Cannon C."/>
            <person name="Castanera R."/>
            <person name="Culley D."/>
            <person name="Daum C."/>
            <person name="Ezra D."/>
            <person name="Gonzalez J."/>
            <person name="Henrissat B."/>
            <person name="Kuo A."/>
            <person name="Liang C."/>
            <person name="Lipzen A."/>
            <person name="Lutzoni F."/>
            <person name="Magnuson J."/>
            <person name="Mondo S."/>
            <person name="Nolan M."/>
            <person name="Ohm R."/>
            <person name="Pangilinan J."/>
            <person name="Park H.-J."/>
            <person name="Ramirez L."/>
            <person name="Alfaro M."/>
            <person name="Sun H."/>
            <person name="Tritt A."/>
            <person name="Yoshinaga Y."/>
            <person name="Zwiers L.-H."/>
            <person name="Turgeon B."/>
            <person name="Goodwin S."/>
            <person name="Spatafora J."/>
            <person name="Crous P."/>
            <person name="Grigoriev I."/>
        </authorList>
    </citation>
    <scope>NUCLEOTIDE SEQUENCE</scope>
    <source>
        <strain evidence="2">CBS 109.77</strain>
    </source>
</reference>
<sequence>MEAQTSPTSSILRSRLAELTELQKHLATQPYSIVLHLKLAKSYKYLGYPDLAVGDAYKALLLIDEVLEELEYYEMALDAAKADITSFRAHEIASRRPDYHVSEHVECCCISLVDDDEAEAIDDVEAVTWAKTCWSKTAYDILVEGLIDCGCFRSAFDYNTRALKAFPYMPSFETYRETITLKLRTYFKSTGENFDTIDVLDYPDKGLVRRELYPWNEYEPDRFSPESIQFLNKEMTSVAPKLEVKVANLPLLSRKDEISSASSFPTQQVHHVKQLGVFAKQDIPPGEQILQEKSLLTAISRLHETYCDACVATLPASTDAEVDSKEGGTTIACEDCDEVFFCSTDCHDLAQAQYHSAICGVSLEQKVPANEASDYLYSLLLIRTLALAEAQEVHPLMLKEVRYIWGDYHDYLGINLHRTWNADSRGQLIDPFASVPHTLPFSFSNNILTPLNILEKMDVNIFEHSHRYDTWIFNTLYGKIRGTASAKQGLDFKPEIAAVHPMWCLTNHSCDPNVSWEWQGSIKFWTREKLVDWKGRDPKLQPGILEGEEVFSHYCDIRLPVKERREWAVGALGGDCMCTRCIWEEADGDREKGVAE</sequence>
<dbReference type="PANTHER" id="PTHR12197:SF273">
    <property type="entry name" value="MYND-TYPE ZINC FINGER PROTEIN SAMB"/>
    <property type="match status" value="1"/>
</dbReference>
<dbReference type="Pfam" id="PF00856">
    <property type="entry name" value="SET"/>
    <property type="match status" value="1"/>
</dbReference>
<dbReference type="PROSITE" id="PS50280">
    <property type="entry name" value="SET"/>
    <property type="match status" value="1"/>
</dbReference>
<dbReference type="OrthoDB" id="438641at2759"/>
<dbReference type="InterPro" id="IPR001214">
    <property type="entry name" value="SET_dom"/>
</dbReference>
<dbReference type="InterPro" id="IPR050869">
    <property type="entry name" value="H3K4_H4K5_MeTrfase"/>
</dbReference>
<evidence type="ECO:0000313" key="2">
    <source>
        <dbReference type="EMBL" id="KAF2795393.1"/>
    </source>
</evidence>
<feature type="domain" description="SET" evidence="1">
    <location>
        <begin position="256"/>
        <end position="555"/>
    </location>
</feature>
<dbReference type="AlphaFoldDB" id="A0A6A6XH58"/>
<evidence type="ECO:0000259" key="1">
    <source>
        <dbReference type="PROSITE" id="PS50280"/>
    </source>
</evidence>
<accession>A0A6A6XH58</accession>
<organism evidence="2 3">
    <name type="scientific">Melanomma pulvis-pyrius CBS 109.77</name>
    <dbReference type="NCBI Taxonomy" id="1314802"/>
    <lineage>
        <taxon>Eukaryota</taxon>
        <taxon>Fungi</taxon>
        <taxon>Dikarya</taxon>
        <taxon>Ascomycota</taxon>
        <taxon>Pezizomycotina</taxon>
        <taxon>Dothideomycetes</taxon>
        <taxon>Pleosporomycetidae</taxon>
        <taxon>Pleosporales</taxon>
        <taxon>Melanommataceae</taxon>
        <taxon>Melanomma</taxon>
    </lineage>
</organism>
<proteinExistence type="predicted"/>
<gene>
    <name evidence="2" type="ORF">K505DRAFT_302145</name>
</gene>
<keyword evidence="3" id="KW-1185">Reference proteome</keyword>
<dbReference type="Gene3D" id="6.10.140.2220">
    <property type="match status" value="1"/>
</dbReference>
<protein>
    <recommendedName>
        <fullName evidence="1">SET domain-containing protein</fullName>
    </recommendedName>
</protein>
<evidence type="ECO:0000313" key="3">
    <source>
        <dbReference type="Proteomes" id="UP000799757"/>
    </source>
</evidence>
<dbReference type="Gene3D" id="2.170.270.10">
    <property type="entry name" value="SET domain"/>
    <property type="match status" value="1"/>
</dbReference>
<dbReference type="PANTHER" id="PTHR12197">
    <property type="entry name" value="HISTONE-LYSINE N-METHYLTRANSFERASE SMYD"/>
    <property type="match status" value="1"/>
</dbReference>
<name>A0A6A6XH58_9PLEO</name>
<dbReference type="EMBL" id="MU001860">
    <property type="protein sequence ID" value="KAF2795393.1"/>
    <property type="molecule type" value="Genomic_DNA"/>
</dbReference>
<dbReference type="SUPFAM" id="SSF82199">
    <property type="entry name" value="SET domain"/>
    <property type="match status" value="1"/>
</dbReference>
<dbReference type="Gene3D" id="1.10.220.160">
    <property type="match status" value="1"/>
</dbReference>
<dbReference type="InterPro" id="IPR046341">
    <property type="entry name" value="SET_dom_sf"/>
</dbReference>
<dbReference type="GO" id="GO:0005634">
    <property type="term" value="C:nucleus"/>
    <property type="evidence" value="ECO:0007669"/>
    <property type="project" value="TreeGrafter"/>
</dbReference>